<dbReference type="InterPro" id="IPR000407">
    <property type="entry name" value="GDA1_CD39_NTPase"/>
</dbReference>
<evidence type="ECO:0000256" key="3">
    <source>
        <dbReference type="RuleBase" id="RU003833"/>
    </source>
</evidence>
<dbReference type="PANTHER" id="PTHR11782">
    <property type="entry name" value="ADENOSINE/GUANOSINE DIPHOSPHATASE"/>
    <property type="match status" value="1"/>
</dbReference>
<name>A0ABQ9FK39_TEGGR</name>
<accession>A0ABQ9FK39</accession>
<feature type="transmembrane region" description="Helical" evidence="4">
    <location>
        <begin position="23"/>
        <end position="46"/>
    </location>
</feature>
<reference evidence="5 6" key="1">
    <citation type="submission" date="2022-12" db="EMBL/GenBank/DDBJ databases">
        <title>Chromosome-level genome of Tegillarca granosa.</title>
        <authorList>
            <person name="Kim J."/>
        </authorList>
    </citation>
    <scope>NUCLEOTIDE SEQUENCE [LARGE SCALE GENOMIC DNA]</scope>
    <source>
        <strain evidence="5">Teg-2019</strain>
        <tissue evidence="5">Adductor muscle</tissue>
    </source>
</reference>
<dbReference type="Proteomes" id="UP001217089">
    <property type="component" value="Unassembled WGS sequence"/>
</dbReference>
<dbReference type="Pfam" id="PF01150">
    <property type="entry name" value="GDA1_CD39"/>
    <property type="match status" value="1"/>
</dbReference>
<evidence type="ECO:0000256" key="2">
    <source>
        <dbReference type="ARBA" id="ARBA00022801"/>
    </source>
</evidence>
<feature type="non-terminal residue" evidence="5">
    <location>
        <position position="1"/>
    </location>
</feature>
<evidence type="ECO:0008006" key="7">
    <source>
        <dbReference type="Google" id="ProtNLM"/>
    </source>
</evidence>
<dbReference type="Gene3D" id="3.30.420.150">
    <property type="entry name" value="Exopolyphosphatase. Domain 2"/>
    <property type="match status" value="1"/>
</dbReference>
<evidence type="ECO:0000256" key="4">
    <source>
        <dbReference type="SAM" id="Phobius"/>
    </source>
</evidence>
<organism evidence="5 6">
    <name type="scientific">Tegillarca granosa</name>
    <name type="common">Malaysian cockle</name>
    <name type="synonym">Anadara granosa</name>
    <dbReference type="NCBI Taxonomy" id="220873"/>
    <lineage>
        <taxon>Eukaryota</taxon>
        <taxon>Metazoa</taxon>
        <taxon>Spiralia</taxon>
        <taxon>Lophotrochozoa</taxon>
        <taxon>Mollusca</taxon>
        <taxon>Bivalvia</taxon>
        <taxon>Autobranchia</taxon>
        <taxon>Pteriomorphia</taxon>
        <taxon>Arcoida</taxon>
        <taxon>Arcoidea</taxon>
        <taxon>Arcidae</taxon>
        <taxon>Tegillarca</taxon>
    </lineage>
</organism>
<dbReference type="PANTHER" id="PTHR11782:SF121">
    <property type="entry name" value="NUCLEOSIDE-DIPHOSPHATASE MIG-23"/>
    <property type="match status" value="1"/>
</dbReference>
<evidence type="ECO:0000313" key="5">
    <source>
        <dbReference type="EMBL" id="KAJ8316922.1"/>
    </source>
</evidence>
<keyword evidence="4" id="KW-1133">Transmembrane helix</keyword>
<proteinExistence type="inferred from homology"/>
<keyword evidence="6" id="KW-1185">Reference proteome</keyword>
<comment type="similarity">
    <text evidence="1 3">Belongs to the GDA1/CD39 NTPase family.</text>
</comment>
<dbReference type="Gene3D" id="3.30.420.540">
    <property type="match status" value="1"/>
</dbReference>
<dbReference type="PROSITE" id="PS01238">
    <property type="entry name" value="GDA1_CD39_NTPASE"/>
    <property type="match status" value="1"/>
</dbReference>
<evidence type="ECO:0000313" key="6">
    <source>
        <dbReference type="Proteomes" id="UP001217089"/>
    </source>
</evidence>
<keyword evidence="4" id="KW-0812">Transmembrane</keyword>
<dbReference type="Gene3D" id="3.30.420.40">
    <property type="match status" value="1"/>
</dbReference>
<comment type="caution">
    <text evidence="5">The sequence shown here is derived from an EMBL/GenBank/DDBJ whole genome shotgun (WGS) entry which is preliminary data.</text>
</comment>
<protein>
    <recommendedName>
        <fullName evidence="7">Ectonucleoside triphosphate diphosphohydrolase 7</fullName>
    </recommendedName>
</protein>
<evidence type="ECO:0000256" key="1">
    <source>
        <dbReference type="ARBA" id="ARBA00009283"/>
    </source>
</evidence>
<keyword evidence="2 3" id="KW-0378">Hydrolase</keyword>
<dbReference type="EMBL" id="JARBDR010000246">
    <property type="protein sequence ID" value="KAJ8316922.1"/>
    <property type="molecule type" value="Genomic_DNA"/>
</dbReference>
<sequence>IYFNIPAWLQWNKIHSSYTARHVIAGILLVTLLAVILFTLIEFFFLNSKHYLKYENYSPHRHLHDISSQSLEFGPDVHYGIVIDCGSSGSRVYVYFWPPHSGNPKDLLDIQQLIGSDGKPVVKKVTPGLDTFENNPGAASDYLKPLLKYAASHIPKQYHKETLLFILATAGMRLIPPKAQLNILEDLKADIPKEFDFVISDSHFEVITGKMEGVYAWIAANYVLQKFGHEHSLVVVELPGKRTHVRRRTVGMIDMGGGSLQIAFEVTSKVDTIPKHRIAEFNLGCQNTDIDHSYRVHFGHHHGKRVIPDPCLPVGLLQESLDNSHFFKGTGEYKVCQASLVPLLNLTGICEQKPCSMNGVHQPEISFHNNEFYGFSEFWYTMEDVYRIGGLYDSEKFESAAKCFKSSWLTTVLHRGLRFPRDYHQLHSVQLINNRDVQWTLGALIHRTRHLPLRNIKNLELQHYSGSLKLVFTAILLYMKRLKLCPKSRSDLSRVPSMSYFMTDENQIEQGVKFVKGYDYP</sequence>
<keyword evidence="4" id="KW-0472">Membrane</keyword>
<gene>
    <name evidence="5" type="ORF">KUTeg_004826</name>
</gene>